<dbReference type="Proteomes" id="UP001237642">
    <property type="component" value="Unassembled WGS sequence"/>
</dbReference>
<reference evidence="2" key="2">
    <citation type="submission" date="2023-05" db="EMBL/GenBank/DDBJ databases">
        <authorList>
            <person name="Schelkunov M.I."/>
        </authorList>
    </citation>
    <scope>NUCLEOTIDE SEQUENCE</scope>
    <source>
        <strain evidence="2">Hsosn_3</strain>
        <tissue evidence="2">Leaf</tissue>
    </source>
</reference>
<evidence type="ECO:0000313" key="3">
    <source>
        <dbReference type="Proteomes" id="UP001237642"/>
    </source>
</evidence>
<dbReference type="InterPro" id="IPR026960">
    <property type="entry name" value="RVT-Znf"/>
</dbReference>
<sequence>MEEIEYALSLSANEKAPGPDGFNMGCIKFLWQHLKSGVCKRIEQIRRKFFWDQRSDGQHERKLHALSWNKILRPKAKGGLGLSSVHKRNVALLGKWHWKWLMDREKGWNIWVRAKYRVSKGDSISHALKSSNHSECFSSIVEVNNMPSLNGWLDAINFKWKIGDGEQILFWEDYWCSQGILKILFPRLYKISKLKCVNFRVYKDLLDCYEAYGEVFWIRPLRIWEQEQVDAILEICSKISLKRNRDSLIWLPVEGNYTAASSYELLASDRSETRVEWNFIWKYKVPPKVQIFLWNYFNKILPTSSFLANRLGQSFLGSRVCKWCNRDEESQMHLFWKCEMAKWAWSFVSSWWNIEVKSGDARNISLKIKGPSTRVAWEITWSATMWTIWLCRNQLVFQNTRIKKNELHFLITYRSKMWCQAANLIDDGPTWKTNPIGMILSSSKKRLSSLFNVNSDLIGFIDGAWKISEENKIQAGIGGYLKDAKGNLILVFSGPVFASSASDCEFRALCFLINKIASSQWRGKSCIIYSDSIVLVKDFQQSKFKIDQNELENSNSFILLSKVEFKKIDRVLNWEVDNLAKEGALKDKMLFAWC</sequence>
<protein>
    <recommendedName>
        <fullName evidence="1">Reverse transcriptase zinc-binding domain-containing protein</fullName>
    </recommendedName>
</protein>
<reference evidence="2" key="1">
    <citation type="submission" date="2023-02" db="EMBL/GenBank/DDBJ databases">
        <title>Genome of toxic invasive species Heracleum sosnowskyi carries increased number of genes despite the absence of recent whole-genome duplications.</title>
        <authorList>
            <person name="Schelkunov M."/>
            <person name="Shtratnikova V."/>
            <person name="Makarenko M."/>
            <person name="Klepikova A."/>
            <person name="Omelchenko D."/>
            <person name="Novikova G."/>
            <person name="Obukhova E."/>
            <person name="Bogdanov V."/>
            <person name="Penin A."/>
            <person name="Logacheva M."/>
        </authorList>
    </citation>
    <scope>NUCLEOTIDE SEQUENCE</scope>
    <source>
        <strain evidence="2">Hsosn_3</strain>
        <tissue evidence="2">Leaf</tissue>
    </source>
</reference>
<dbReference type="InterPro" id="IPR012337">
    <property type="entry name" value="RNaseH-like_sf"/>
</dbReference>
<dbReference type="PANTHER" id="PTHR33116">
    <property type="entry name" value="REVERSE TRANSCRIPTASE ZINC-BINDING DOMAIN-CONTAINING PROTEIN-RELATED-RELATED"/>
    <property type="match status" value="1"/>
</dbReference>
<name>A0AAD8M124_9APIA</name>
<dbReference type="AlphaFoldDB" id="A0AAD8M124"/>
<accession>A0AAD8M124</accession>
<evidence type="ECO:0000259" key="1">
    <source>
        <dbReference type="Pfam" id="PF13966"/>
    </source>
</evidence>
<dbReference type="InterPro" id="IPR044730">
    <property type="entry name" value="RNase_H-like_dom_plant"/>
</dbReference>
<dbReference type="SUPFAM" id="SSF53098">
    <property type="entry name" value="Ribonuclease H-like"/>
    <property type="match status" value="1"/>
</dbReference>
<organism evidence="2 3">
    <name type="scientific">Heracleum sosnowskyi</name>
    <dbReference type="NCBI Taxonomy" id="360622"/>
    <lineage>
        <taxon>Eukaryota</taxon>
        <taxon>Viridiplantae</taxon>
        <taxon>Streptophyta</taxon>
        <taxon>Embryophyta</taxon>
        <taxon>Tracheophyta</taxon>
        <taxon>Spermatophyta</taxon>
        <taxon>Magnoliopsida</taxon>
        <taxon>eudicotyledons</taxon>
        <taxon>Gunneridae</taxon>
        <taxon>Pentapetalae</taxon>
        <taxon>asterids</taxon>
        <taxon>campanulids</taxon>
        <taxon>Apiales</taxon>
        <taxon>Apiaceae</taxon>
        <taxon>Apioideae</taxon>
        <taxon>apioid superclade</taxon>
        <taxon>Tordylieae</taxon>
        <taxon>Tordyliinae</taxon>
        <taxon>Heracleum</taxon>
    </lineage>
</organism>
<keyword evidence="3" id="KW-1185">Reference proteome</keyword>
<dbReference type="CDD" id="cd06222">
    <property type="entry name" value="RNase_H_like"/>
    <property type="match status" value="1"/>
</dbReference>
<comment type="caution">
    <text evidence="2">The sequence shown here is derived from an EMBL/GenBank/DDBJ whole genome shotgun (WGS) entry which is preliminary data.</text>
</comment>
<dbReference type="InterPro" id="IPR036397">
    <property type="entry name" value="RNaseH_sf"/>
</dbReference>
<proteinExistence type="predicted"/>
<dbReference type="GO" id="GO:0003676">
    <property type="term" value="F:nucleic acid binding"/>
    <property type="evidence" value="ECO:0007669"/>
    <property type="project" value="InterPro"/>
</dbReference>
<dbReference type="Gene3D" id="3.30.420.10">
    <property type="entry name" value="Ribonuclease H-like superfamily/Ribonuclease H"/>
    <property type="match status" value="1"/>
</dbReference>
<dbReference type="Pfam" id="PF13966">
    <property type="entry name" value="zf-RVT"/>
    <property type="match status" value="1"/>
</dbReference>
<evidence type="ECO:0000313" key="2">
    <source>
        <dbReference type="EMBL" id="KAK1357945.1"/>
    </source>
</evidence>
<dbReference type="PANTHER" id="PTHR33116:SF75">
    <property type="entry name" value="RIBONUCLEASE H PROTEIN"/>
    <property type="match status" value="1"/>
</dbReference>
<feature type="domain" description="Reverse transcriptase zinc-binding" evidence="1">
    <location>
        <begin position="257"/>
        <end position="345"/>
    </location>
</feature>
<dbReference type="EMBL" id="JAUIZM010000011">
    <property type="protein sequence ID" value="KAK1357945.1"/>
    <property type="molecule type" value="Genomic_DNA"/>
</dbReference>
<gene>
    <name evidence="2" type="ORF">POM88_051201</name>
</gene>